<dbReference type="PROSITE" id="PS00514">
    <property type="entry name" value="FIBRINOGEN_C_1"/>
    <property type="match status" value="1"/>
</dbReference>
<dbReference type="AlphaFoldDB" id="A0A6A4VT60"/>
<evidence type="ECO:0000256" key="2">
    <source>
        <dbReference type="SAM" id="MobiDB-lite"/>
    </source>
</evidence>
<feature type="domain" description="Fibrinogen C-terminal" evidence="3">
    <location>
        <begin position="97"/>
        <end position="315"/>
    </location>
</feature>
<evidence type="ECO:0000313" key="5">
    <source>
        <dbReference type="EMBL" id="KAF0311025.1"/>
    </source>
</evidence>
<dbReference type="SMART" id="SM00186">
    <property type="entry name" value="FBG"/>
    <property type="match status" value="1"/>
</dbReference>
<evidence type="ECO:0000259" key="3">
    <source>
        <dbReference type="PROSITE" id="PS51406"/>
    </source>
</evidence>
<dbReference type="PANTHER" id="PTHR19143:SF458">
    <property type="entry name" value="FIBRINOGEN C-TERMINAL DOMAIN-CONTAINING PROTEIN-RELATED"/>
    <property type="match status" value="1"/>
</dbReference>
<dbReference type="InterPro" id="IPR020837">
    <property type="entry name" value="Fibrinogen_CS"/>
</dbReference>
<dbReference type="InterPro" id="IPR002181">
    <property type="entry name" value="Fibrinogen_a/b/g_C_dom"/>
</dbReference>
<dbReference type="PROSITE" id="PS51406">
    <property type="entry name" value="FIBRINOGEN_C_2"/>
    <property type="match status" value="1"/>
</dbReference>
<feature type="compositionally biased region" description="Low complexity" evidence="2">
    <location>
        <begin position="233"/>
        <end position="242"/>
    </location>
</feature>
<proteinExistence type="predicted"/>
<feature type="compositionally biased region" description="Basic and acidic residues" evidence="2">
    <location>
        <begin position="246"/>
        <end position="255"/>
    </location>
</feature>
<keyword evidence="6" id="KW-1185">Reference proteome</keyword>
<dbReference type="Proteomes" id="UP000440578">
    <property type="component" value="Unassembled WGS sequence"/>
</dbReference>
<protein>
    <submittedName>
        <fullName evidence="4">Techylectin-5B</fullName>
    </submittedName>
</protein>
<evidence type="ECO:0000313" key="4">
    <source>
        <dbReference type="EMBL" id="KAF0292501.1"/>
    </source>
</evidence>
<dbReference type="CDD" id="cd00087">
    <property type="entry name" value="FReD"/>
    <property type="match status" value="1"/>
</dbReference>
<dbReference type="PANTHER" id="PTHR19143">
    <property type="entry name" value="FIBRINOGEN/TENASCIN/ANGIOPOEITIN"/>
    <property type="match status" value="1"/>
</dbReference>
<dbReference type="Gene3D" id="1.20.120.20">
    <property type="entry name" value="Apolipoprotein"/>
    <property type="match status" value="1"/>
</dbReference>
<dbReference type="GO" id="GO:0005615">
    <property type="term" value="C:extracellular space"/>
    <property type="evidence" value="ECO:0007669"/>
    <property type="project" value="TreeGrafter"/>
</dbReference>
<dbReference type="Pfam" id="PF00147">
    <property type="entry name" value="Fibrinogen_C"/>
    <property type="match status" value="1"/>
</dbReference>
<dbReference type="EMBL" id="VIIS01000272">
    <property type="protein sequence ID" value="KAF0311025.1"/>
    <property type="molecule type" value="Genomic_DNA"/>
</dbReference>
<evidence type="ECO:0000313" key="6">
    <source>
        <dbReference type="Proteomes" id="UP000440578"/>
    </source>
</evidence>
<dbReference type="InterPro" id="IPR036056">
    <property type="entry name" value="Fibrinogen-like_C"/>
</dbReference>
<keyword evidence="1" id="KW-1015">Disulfide bond</keyword>
<dbReference type="OrthoDB" id="9990035at2759"/>
<dbReference type="EMBL" id="VIIS01001808">
    <property type="protein sequence ID" value="KAF0292501.1"/>
    <property type="molecule type" value="Genomic_DNA"/>
</dbReference>
<reference evidence="4 6" key="1">
    <citation type="submission" date="2019-07" db="EMBL/GenBank/DDBJ databases">
        <title>Draft genome assembly of a fouling barnacle, Amphibalanus amphitrite (Darwin, 1854): The first reference genome for Thecostraca.</title>
        <authorList>
            <person name="Kim W."/>
        </authorList>
    </citation>
    <scope>NUCLEOTIDE SEQUENCE [LARGE SCALE GENOMIC DNA]</scope>
    <source>
        <strain evidence="4">SNU_AA5</strain>
        <tissue evidence="4">Soma without cirri and trophi</tissue>
    </source>
</reference>
<feature type="region of interest" description="Disordered" evidence="2">
    <location>
        <begin position="233"/>
        <end position="255"/>
    </location>
</feature>
<dbReference type="Gene3D" id="3.90.215.10">
    <property type="entry name" value="Gamma Fibrinogen, chain A, domain 1"/>
    <property type="match status" value="1"/>
</dbReference>
<accession>A0A6A4VT60</accession>
<dbReference type="SUPFAM" id="SSF56496">
    <property type="entry name" value="Fibrinogen C-terminal domain-like"/>
    <property type="match status" value="1"/>
</dbReference>
<comment type="caution">
    <text evidence="4">The sequence shown here is derived from an EMBL/GenBank/DDBJ whole genome shotgun (WGS) entry which is preliminary data.</text>
</comment>
<sequence>MKTELTSQLEAVQTDLEAQLDRLETRLMTRIQRLGAQVNDVTPQMTSQIRDVQTALTQQNTDLSARLQDTQTQLQNQLDVGSDTMFSQLVDMQSQLLTALLTPRDCSDLPDSARSGVYLLWPSPNRAVPAYCDLSTAGGRWTIIQRRADIRPRTDFNLGWEAYGRGFGAVLGEFWWGNENLYRLTAIQGRHYELRVELESADGETKTATYSTFLVSGVTDGYRLTVSGYSGDAGDSLSGSSGHKFSTRDRDQDGSEDHCATLWEAGWWYGACPHSNLNGPYLTPVNSSSLYGVVWPEWLQDASLKAVEMKIRPTESPATGVVSEPYQQN</sequence>
<dbReference type="InterPro" id="IPR050373">
    <property type="entry name" value="Fibrinogen_C-term_domain"/>
</dbReference>
<dbReference type="InterPro" id="IPR014716">
    <property type="entry name" value="Fibrinogen_a/b/g_C_1"/>
</dbReference>
<organism evidence="4 6">
    <name type="scientific">Amphibalanus amphitrite</name>
    <name type="common">Striped barnacle</name>
    <name type="synonym">Balanus amphitrite</name>
    <dbReference type="NCBI Taxonomy" id="1232801"/>
    <lineage>
        <taxon>Eukaryota</taxon>
        <taxon>Metazoa</taxon>
        <taxon>Ecdysozoa</taxon>
        <taxon>Arthropoda</taxon>
        <taxon>Crustacea</taxon>
        <taxon>Multicrustacea</taxon>
        <taxon>Cirripedia</taxon>
        <taxon>Thoracica</taxon>
        <taxon>Thoracicalcarea</taxon>
        <taxon>Balanomorpha</taxon>
        <taxon>Balanoidea</taxon>
        <taxon>Balanidae</taxon>
        <taxon>Amphibalaninae</taxon>
        <taxon>Amphibalanus</taxon>
    </lineage>
</organism>
<evidence type="ECO:0000256" key="1">
    <source>
        <dbReference type="ARBA" id="ARBA00023157"/>
    </source>
</evidence>
<gene>
    <name evidence="4" type="primary">TL5B_6</name>
    <name evidence="5" type="synonym">TL5B_22</name>
    <name evidence="4" type="ORF">FJT64_009513</name>
    <name evidence="5" type="ORF">FJT64_018128</name>
</gene>
<name>A0A6A4VT60_AMPAM</name>